<dbReference type="Proteomes" id="UP001069090">
    <property type="component" value="Unassembled WGS sequence"/>
</dbReference>
<dbReference type="EMBL" id="JAPTGG010000005">
    <property type="protein sequence ID" value="MCZ0865095.1"/>
    <property type="molecule type" value="Genomic_DNA"/>
</dbReference>
<reference evidence="1 2" key="1">
    <citation type="submission" date="2022-12" db="EMBL/GenBank/DDBJ databases">
        <title>Dasania phycosphaerae sp. nov., isolated from particulate material of the south coast of Korea.</title>
        <authorList>
            <person name="Jiang Y."/>
        </authorList>
    </citation>
    <scope>NUCLEOTIDE SEQUENCE [LARGE SCALE GENOMIC DNA]</scope>
    <source>
        <strain evidence="1 2">GY-19</strain>
    </source>
</reference>
<evidence type="ECO:0000313" key="1">
    <source>
        <dbReference type="EMBL" id="MCZ0865095.1"/>
    </source>
</evidence>
<comment type="caution">
    <text evidence="1">The sequence shown here is derived from an EMBL/GenBank/DDBJ whole genome shotgun (WGS) entry which is preliminary data.</text>
</comment>
<dbReference type="Pfam" id="PF08748">
    <property type="entry name" value="Phage_TAC_4"/>
    <property type="match status" value="1"/>
</dbReference>
<keyword evidence="2" id="KW-1185">Reference proteome</keyword>
<dbReference type="InterPro" id="IPR014859">
    <property type="entry name" value="Phage_TAC_4"/>
</dbReference>
<accession>A0A9J6RLN2</accession>
<evidence type="ECO:0000313" key="2">
    <source>
        <dbReference type="Proteomes" id="UP001069090"/>
    </source>
</evidence>
<protein>
    <submittedName>
        <fullName evidence="1">Uncharacterized protein</fullName>
    </submittedName>
</protein>
<dbReference type="AlphaFoldDB" id="A0A9J6RLN2"/>
<dbReference type="RefSeq" id="WP_258331246.1">
    <property type="nucleotide sequence ID" value="NZ_JAPTGG010000005.1"/>
</dbReference>
<proteinExistence type="predicted"/>
<name>A0A9J6RLN2_9GAMM</name>
<sequence>MKFQLDEVCSDFEWPVVIKQPYKGGFKEGVGFTATFAVLDQDEIDKERAAAGTVDSDIAFCKKILKGWDGVDDKNGKPMAFNKTNLNKVLKVPFIRTAIVTDYYRAMNGLARAKN</sequence>
<organism evidence="1 2">
    <name type="scientific">Dasania phycosphaerae</name>
    <dbReference type="NCBI Taxonomy" id="2950436"/>
    <lineage>
        <taxon>Bacteria</taxon>
        <taxon>Pseudomonadati</taxon>
        <taxon>Pseudomonadota</taxon>
        <taxon>Gammaproteobacteria</taxon>
        <taxon>Cellvibrionales</taxon>
        <taxon>Spongiibacteraceae</taxon>
        <taxon>Dasania</taxon>
    </lineage>
</organism>
<gene>
    <name evidence="1" type="ORF">O0V09_07785</name>
</gene>